<organism evidence="1 2">
    <name type="scientific">Cellulophaga phage phi46:3</name>
    <dbReference type="NCBI Taxonomy" id="1327985"/>
    <lineage>
        <taxon>Viruses</taxon>
        <taxon>Duplodnaviria</taxon>
        <taxon>Heunggongvirae</taxon>
        <taxon>Uroviricota</taxon>
        <taxon>Caudoviricetes</taxon>
        <taxon>Pachyviridae</taxon>
        <taxon>Bacelvirus</taxon>
        <taxon>Bacelvirus phi46tres</taxon>
    </lineage>
</organism>
<evidence type="ECO:0000313" key="1">
    <source>
        <dbReference type="EMBL" id="AGO48821.1"/>
    </source>
</evidence>
<dbReference type="GeneID" id="16797303"/>
<evidence type="ECO:0000313" key="2">
    <source>
        <dbReference type="Proteomes" id="UP000014727"/>
    </source>
</evidence>
<keyword evidence="2" id="KW-1185">Reference proteome</keyword>
<dbReference type="EMBL" id="KC821622">
    <property type="protein sequence ID" value="AGO48821.1"/>
    <property type="molecule type" value="Genomic_DNA"/>
</dbReference>
<reference evidence="1 2" key="1">
    <citation type="journal article" date="2013" name="Proc. Natl. Acad. Sci. U.S.A.">
        <title>Twelve previously unknown phage genera are ubiquitous in global oceans.</title>
        <authorList>
            <person name="Holmfeldt K."/>
            <person name="Solonenko N."/>
            <person name="Shah M."/>
            <person name="Corrier K."/>
            <person name="Riemann L."/>
            <person name="Verberkmoes N.C."/>
            <person name="Sullivan M.B."/>
        </authorList>
    </citation>
    <scope>NUCLEOTIDE SEQUENCE [LARGE SCALE GENOMIC DNA]</scope>
    <source>
        <strain evidence="1">Phi46:3</strain>
    </source>
</reference>
<dbReference type="KEGG" id="vg:16797303"/>
<name>S0A0C0_9CAUD</name>
<dbReference type="OrthoDB" id="15326at10239"/>
<proteinExistence type="predicted"/>
<dbReference type="RefSeq" id="YP_008241120.1">
    <property type="nucleotide sequence ID" value="NC_021792.1"/>
</dbReference>
<dbReference type="Proteomes" id="UP000014727">
    <property type="component" value="Segment"/>
</dbReference>
<reference evidence="2" key="2">
    <citation type="submission" date="2013-03" db="EMBL/GenBank/DDBJ databases">
        <title>The Cellulophaga phages: a novel, diverse, and globally ubiquitous model system.</title>
        <authorList>
            <person name="Holmfeldt K."/>
            <person name="Solonenko N."/>
            <person name="Shah M."/>
            <person name="Corrier K."/>
            <person name="Riemann L."/>
            <person name="VerBerkmoes N.C."/>
            <person name="Sullivan M.B."/>
        </authorList>
    </citation>
    <scope>NUCLEOTIDE SEQUENCE [LARGE SCALE GENOMIC DNA]</scope>
</reference>
<accession>S0A0C0</accession>
<gene>
    <name evidence="1" type="ORF">Phi46:3_gp077</name>
</gene>
<protein>
    <submittedName>
        <fullName evidence="1">Uncharacterized protein</fullName>
    </submittedName>
</protein>
<sequence>MSLINDEAIYALTQMVEGGTVLGSLPKTHPTNPGGTVQYSVSGILDFITGKLDFVHYNNATRVGQTVLINDPDLPETYLAAINDGAKCICTLKVYPPTSDSDVSFIVKLR</sequence>